<reference evidence="2" key="1">
    <citation type="submission" date="2018-02" db="EMBL/GenBank/DDBJ databases">
        <authorList>
            <person name="Kim S.-K."/>
            <person name="Jung H.-I."/>
            <person name="Lee S.-W."/>
        </authorList>
    </citation>
    <scope>NUCLEOTIDE SEQUENCE</scope>
    <source>
        <strain evidence="2">SK3146</strain>
    </source>
</reference>
<evidence type="ECO:0000259" key="1">
    <source>
        <dbReference type="Pfam" id="PF03413"/>
    </source>
</evidence>
<dbReference type="Gene3D" id="3.10.450.40">
    <property type="match status" value="1"/>
</dbReference>
<organism evidence="2 3">
    <name type="scientific">Paenibacillus konkukensis</name>
    <dbReference type="NCBI Taxonomy" id="2020716"/>
    <lineage>
        <taxon>Bacteria</taxon>
        <taxon>Bacillati</taxon>
        <taxon>Bacillota</taxon>
        <taxon>Bacilli</taxon>
        <taxon>Bacillales</taxon>
        <taxon>Paenibacillaceae</taxon>
        <taxon>Paenibacillus</taxon>
    </lineage>
</organism>
<proteinExistence type="predicted"/>
<feature type="domain" description="PepSY" evidence="1">
    <location>
        <begin position="63"/>
        <end position="122"/>
    </location>
</feature>
<accession>A0ABY4RNR3</accession>
<dbReference type="EMBL" id="CP027059">
    <property type="protein sequence ID" value="UQZ84087.1"/>
    <property type="molecule type" value="Genomic_DNA"/>
</dbReference>
<protein>
    <submittedName>
        <fullName evidence="2">Peptidase propeptide and YPEB domain protein</fullName>
    </submittedName>
</protein>
<dbReference type="RefSeq" id="WP_249866031.1">
    <property type="nucleotide sequence ID" value="NZ_CP027059.1"/>
</dbReference>
<keyword evidence="3" id="KW-1185">Reference proteome</keyword>
<evidence type="ECO:0000313" key="3">
    <source>
        <dbReference type="Proteomes" id="UP001057134"/>
    </source>
</evidence>
<reference evidence="2" key="2">
    <citation type="journal article" date="2021" name="J Anim Sci Technol">
        <title>Complete genome sequence of Paenibacillus konkukensis sp. nov. SK3146 as a potential probiotic strain.</title>
        <authorList>
            <person name="Jung H.I."/>
            <person name="Park S."/>
            <person name="Niu K.M."/>
            <person name="Lee S.W."/>
            <person name="Kothari D."/>
            <person name="Yi K.J."/>
            <person name="Kim S.K."/>
        </authorList>
    </citation>
    <scope>NUCLEOTIDE SEQUENCE</scope>
    <source>
        <strain evidence="2">SK3146</strain>
    </source>
</reference>
<name>A0ABY4RNR3_9BACL</name>
<dbReference type="Proteomes" id="UP001057134">
    <property type="component" value="Chromosome"/>
</dbReference>
<dbReference type="InterPro" id="IPR025711">
    <property type="entry name" value="PepSY"/>
</dbReference>
<sequence>MKHLAWLAAFILLVVEGVMIGPIQTSAQSAANGLAASAWQQTPEADELSAYEEEQAELQKQAKISKDQSIAIAKQKVAGTVQEVELDTEDGTVIYNVVIEDNKDQVMEVKVDAATGNIITVEASDDEIEAAEDME</sequence>
<dbReference type="Pfam" id="PF03413">
    <property type="entry name" value="PepSY"/>
    <property type="match status" value="1"/>
</dbReference>
<evidence type="ECO:0000313" key="2">
    <source>
        <dbReference type="EMBL" id="UQZ84087.1"/>
    </source>
</evidence>
<gene>
    <name evidence="2" type="ORF">SK3146_03320</name>
</gene>